<dbReference type="EMBL" id="BARV01006883">
    <property type="protein sequence ID" value="GAI17623.1"/>
    <property type="molecule type" value="Genomic_DNA"/>
</dbReference>
<organism evidence="2">
    <name type="scientific">marine sediment metagenome</name>
    <dbReference type="NCBI Taxonomy" id="412755"/>
    <lineage>
        <taxon>unclassified sequences</taxon>
        <taxon>metagenomes</taxon>
        <taxon>ecological metagenomes</taxon>
    </lineage>
</organism>
<evidence type="ECO:0008006" key="3">
    <source>
        <dbReference type="Google" id="ProtNLM"/>
    </source>
</evidence>
<feature type="compositionally biased region" description="Polar residues" evidence="1">
    <location>
        <begin position="104"/>
        <end position="113"/>
    </location>
</feature>
<accession>X1LEV2</accession>
<dbReference type="AlphaFoldDB" id="X1LEV2"/>
<feature type="region of interest" description="Disordered" evidence="1">
    <location>
        <begin position="84"/>
        <end position="113"/>
    </location>
</feature>
<evidence type="ECO:0000256" key="1">
    <source>
        <dbReference type="SAM" id="MobiDB-lite"/>
    </source>
</evidence>
<reference evidence="2" key="1">
    <citation type="journal article" date="2014" name="Front. Microbiol.">
        <title>High frequency of phylogenetically diverse reductive dehalogenase-homologous genes in deep subseafloor sedimentary metagenomes.</title>
        <authorList>
            <person name="Kawai M."/>
            <person name="Futagami T."/>
            <person name="Toyoda A."/>
            <person name="Takaki Y."/>
            <person name="Nishi S."/>
            <person name="Hori S."/>
            <person name="Arai W."/>
            <person name="Tsubouchi T."/>
            <person name="Morono Y."/>
            <person name="Uchiyama I."/>
            <person name="Ito T."/>
            <person name="Fujiyama A."/>
            <person name="Inagaki F."/>
            <person name="Takami H."/>
        </authorList>
    </citation>
    <scope>NUCLEOTIDE SEQUENCE</scope>
    <source>
        <strain evidence="2">Expedition CK06-06</strain>
    </source>
</reference>
<name>X1LEV2_9ZZZZ</name>
<sequence length="373" mass="40453">DEDGFRDPGEMGIRNQAVNIRFRDGTIYQFTETDPMGEYEFAEVFPFFKWLVAEVDFARYKATGITSIVDYGGQIPDANGWDMPSRGKLNPQPQLDANGAPIINPNTGNNLSRTETGEVLTQAMHLFLGQTNVIEWGKMAYGPGENGGISGIVYYAVTRAEDDPRYAAGEEWEPGIPNVQVALYADYDCNGVIDDLDGDGEPTLADRDNYPLGWFEDPLNPAAKGPEDVDWNENGLFDPGDAVQIAHTDSWDDSNPCGCIQDLPVIHGQEVNECFDNFGTWNQVRPGVFDGGYAFTSYYPGGMASGSLESEGLPAGAYIGLHGSNSAARSLFIKPTARAALGTSVKKKKSAAAFFASATRTCFRSARGRSCPA</sequence>
<comment type="caution">
    <text evidence="2">The sequence shown here is derived from an EMBL/GenBank/DDBJ whole genome shotgun (WGS) entry which is preliminary data.</text>
</comment>
<protein>
    <recommendedName>
        <fullName evidence="3">SD-repeat containing protein B domain-containing protein</fullName>
    </recommendedName>
</protein>
<feature type="non-terminal residue" evidence="2">
    <location>
        <position position="1"/>
    </location>
</feature>
<evidence type="ECO:0000313" key="2">
    <source>
        <dbReference type="EMBL" id="GAI17623.1"/>
    </source>
</evidence>
<gene>
    <name evidence="2" type="ORF">S06H3_14084</name>
</gene>
<proteinExistence type="predicted"/>